<dbReference type="Proteomes" id="UP000621540">
    <property type="component" value="Unassembled WGS sequence"/>
</dbReference>
<dbReference type="EMBL" id="JACOQH010000002">
    <property type="protein sequence ID" value="MBC5753029.1"/>
    <property type="molecule type" value="Genomic_DNA"/>
</dbReference>
<evidence type="ECO:0000313" key="2">
    <source>
        <dbReference type="Proteomes" id="UP000621540"/>
    </source>
</evidence>
<comment type="caution">
    <text evidence="1">The sequence shown here is derived from an EMBL/GenBank/DDBJ whole genome shotgun (WGS) entry which is preliminary data.</text>
</comment>
<organism evidence="1 2">
    <name type="scientific">Roseburia yibonii</name>
    <dbReference type="NCBI Taxonomy" id="2763063"/>
    <lineage>
        <taxon>Bacteria</taxon>
        <taxon>Bacillati</taxon>
        <taxon>Bacillota</taxon>
        <taxon>Clostridia</taxon>
        <taxon>Lachnospirales</taxon>
        <taxon>Lachnospiraceae</taxon>
        <taxon>Roseburia</taxon>
    </lineage>
</organism>
<accession>A0ABR7I7Z6</accession>
<sequence>MGASMRYLSQRYSMPYRKVSGLLTDIGTDAAVQKNREKERLTNRMLSYTISH</sequence>
<keyword evidence="2" id="KW-1185">Reference proteome</keyword>
<gene>
    <name evidence="1" type="ORF">H8Z76_03140</name>
</gene>
<name>A0ABR7I7Z6_9FIRM</name>
<reference evidence="1 2" key="1">
    <citation type="submission" date="2020-08" db="EMBL/GenBank/DDBJ databases">
        <title>Genome public.</title>
        <authorList>
            <person name="Liu C."/>
            <person name="Sun Q."/>
        </authorList>
    </citation>
    <scope>NUCLEOTIDE SEQUENCE [LARGE SCALE GENOMIC DNA]</scope>
    <source>
        <strain evidence="1 2">BX0805</strain>
    </source>
</reference>
<evidence type="ECO:0000313" key="1">
    <source>
        <dbReference type="EMBL" id="MBC5753029.1"/>
    </source>
</evidence>
<protein>
    <submittedName>
        <fullName evidence="1">Uncharacterized protein</fullName>
    </submittedName>
</protein>
<proteinExistence type="predicted"/>